<name>A0AA38GJY0_TAXCH</name>
<protein>
    <recommendedName>
        <fullName evidence="1">Sacsin/Nov domain-containing protein</fullName>
    </recommendedName>
</protein>
<organism evidence="2 3">
    <name type="scientific">Taxus chinensis</name>
    <name type="common">Chinese yew</name>
    <name type="synonym">Taxus wallichiana var. chinensis</name>
    <dbReference type="NCBI Taxonomy" id="29808"/>
    <lineage>
        <taxon>Eukaryota</taxon>
        <taxon>Viridiplantae</taxon>
        <taxon>Streptophyta</taxon>
        <taxon>Embryophyta</taxon>
        <taxon>Tracheophyta</taxon>
        <taxon>Spermatophyta</taxon>
        <taxon>Pinopsida</taxon>
        <taxon>Pinidae</taxon>
        <taxon>Conifers II</taxon>
        <taxon>Cupressales</taxon>
        <taxon>Taxaceae</taxon>
        <taxon>Taxus</taxon>
    </lineage>
</organism>
<dbReference type="InterPro" id="IPR036890">
    <property type="entry name" value="HATPase_C_sf"/>
</dbReference>
<evidence type="ECO:0000259" key="1">
    <source>
        <dbReference type="Pfam" id="PF25794"/>
    </source>
</evidence>
<sequence>VGFNSVYHLTDLPSFVSGKYVVFFDPQGKYLPNVSAANPGKRIDYVSSAALSMYKDQFSSYCAFDCDMRNSYTGTLFRFPLRNMEHAAVSKLSRQSYSEEDILSLFTQLYTEAVFAMLFLKNITTLEMYVWNDSVQAPDRMYSCHLESPNSEVVWHRQALLRLSNLNNNVGNEMDTFSLDFVSETFDAAQNEKKLDSFLIVQSMASSSSRIGILVNKAAKEHDLHLLPWASVAACISSTASKDSICRDGRAFCFLPLPVRTGLPVHVNGYFELSSNRRDIWYGSDMDRGGKLRSDWNVCLLEEVVAPAFSELLMKASKLLGLSEQYYSLWPCGSFEEPWETLVKQIYRNIEDFPSMYSNVEGGKWIPPADAFLHDEEFSKSEELADALILIGMPVVKLPKPLVDMLFSYCATSQPKMVCPATVRSMLRRLTRKSLLDRGYSLLLLEYCLDDLVDDEVGYMASGLSLIPLASGRYGVFEEGTKNMSYFICKDSEYMLLESLTDRLVDKNIPLKLLNRLSDIARASKTNIKFLNSTHLVHLLPQILPADWRHKEIIEWMPDTDGNHPSPAWIKLLWCYLKDGCKDITLFLEWPILPTTTGFLYRASKNSKMVNGQLLTDSIKDLLMKVGCQILNPDFEVEHPQLSLYVRDASAVGILDAIFEVALRQESHLVMLFENVTADERRELRSYLLNPKWYSGGQLSESHVHICKNLPIFEVYSDDTGSDTFSFIDLEASRKFLVPLHVNSLLLGPDFLYSSSGIEEEVLLSYYGIQRMGRALFYTCRVLNRISEISPLLRQEVMLSILHELPQLCVQDSTIRELLKSLEFVPTVSGRLRSPNSLYDPRNEELYDLLEDHDSFPFGNFRESGVLDMLQGLELKTLVSPETVLQSARQIESSVHNDPAKAHSRGKVLLSYLELNANKWLPQRDGEGRKTVNKMLTKMASAFHLQDMCSYIDLTKFWNDLTMICWCPVLVDPPYPCLPWPSVSTSVAPPKLVRLATDIWLVSASMRILDGECRSNTLLHCLGWSSSPGGSIIAAQLLELGKNHEIVAEQIFRQELALAMPRLYSFLTSMIGTDEMDIVKAILEGSRWVWVGDGFAKVDEVVLHGPLHLAPYVRVIPADLAVFRELFIDLGVRESLSPRDFAIVLSKMAANNNGSPLDVHELRAAILIVQYLADAKFHDKQISCYIPEVSSILMPATELAFNDAPWLSISNEWGSSGGVSPVALTANKKVPKFVHGNISNDVAERLGVSSLRRLLLAESADSMNLGLYGAAEAFGQHEALTTRLKHIVEMYADGPGILFELVQNADDAGASEVCFLLDKTQYGTSSILSPQMADWQGPALYCYNNSVFTAQDLYSISRIGQDSKLEKPFAIGRFGLGFNSVYHFTDIPGFVSGENIVMFDPHASYLPGISPSHPGLRISFVGRGILEQFPDQFSPYMHFGCDLQNPFPGTLFRFPLRTSNLSACSQIKKESYRPEDVLSLFSSFYKNAGETLLFLRNVMNISIYVKDGSNHEMLLLHRVSRHPVDAMENQPIPAKVMIDFIHGDRKVGMDKEKFFQKLQETPEAQLPWSCEKVLVTSSDATEKSDLWIVSECVGGGHAKAKSVALENRDRSFIPWAGVAAKLQLGLEEVKCEAALAENALEGRAFCFLPLPVNTGLPVHINGYFELSSNRRDIWFGNDMAGGGKLRSDWNRCLLEDAAAPAYARLLAKVATEIGPCSTYYLFWPTTNTREPWASLMQKVYVSIADLESCVLYTKARGGQWISAKQAVFPDYSFVEAKELGNALAEAGLPLISAPKLVVDRFREFCPSLRYLTPHLLRNLLIRRKRGFKQREAMLITLKYCLDDVEDPLISDKLHGLPLLPLATGLFTTFAKSGQGENLYVTGQNEYNLLKEIVPYLLIDCAIDAQILTKLQNIAYNGGTNLSLLTSSSLKELMPKILPAEWEGRKSVLWTPGYQGQPSLVWMGLLWNYFKSTCPDLTVFSKWPLLPARHGHLLQLVRNSNVIKDDGWSENMCSLLKKTGCFMLRSDLPIDHPGLEEYVQNATASGVLNALLASAGDIPNLKGLFANASEGELRELRSFLCQSKWFSIGQVNSQQIDIMKVLPIFESHGSRQFVNLSDSTKWLKPNEVDEELINASFIYTSSDREDAILKDYLGIQRPSKKQFYMEHIVNTLSKFASQPEVMLKVILDLKLLAQEDSTVRKSISELPFILTAQGSLQKPGRLYDPRVPELQALLHEDAFFPSRELNAPEVLDFLVGLGLRNSLGQKGLLDSARSIAMLYEAGKESEAFKRAKILLAFINKMEFGRVSAEKPQIPGHEDGIYDDEREDGMLANSQKDESSETHIDIACQSDGLVDDELEEEFWVELANTYWCPVYVDPPVQGIPWSKSIKGSIAPPKVVRLESQMWLVSSTMRILDGECCSSYIQHKLGWLERPNVGVLAAQLIELSKAYGSAKSESDGNRKEFLDAILKSEVPLLYSLLQEFVTTEDFVILQSVLEGMQWVWIGDNFVSPKELAFDSPAKFQPYLYVVPSELSVFRNLLTALGVRLTFDIMDYIQVLRHLNEDMKGLALSSEQLSFVLRVLEAVADTLGEKMTFDSSEGSILVPDASGILIPVKDLVYNDAPWLARTNIEVQNFVHSSIANDLAERLGAKSLRNMSFIDQEMTKDLPCMDHIRITEVLKRYGNDGLLLFDLLEIADQCKARRLHVVYDKRDHPRQSLLQSSLGEFQGPALTVILEGAVLSMEEICILQLHPPWKLRGQALNYGSGLLSCYQLCDISFIVSGGFIYLFDPFGLVLSTSLNRGDSLPSELASSRMYSFTRHPIAVVGVSLWATIQQCVVEPGSLA</sequence>
<dbReference type="PANTHER" id="PTHR15600:SF42">
    <property type="entry name" value="SACSIN"/>
    <property type="match status" value="1"/>
</dbReference>
<feature type="non-terminal residue" evidence="2">
    <location>
        <position position="1"/>
    </location>
</feature>
<feature type="domain" description="Sacsin/Nov" evidence="1">
    <location>
        <begin position="2672"/>
        <end position="2799"/>
    </location>
</feature>
<dbReference type="Pfam" id="PF25794">
    <property type="entry name" value="SACS"/>
    <property type="match status" value="3"/>
</dbReference>
<dbReference type="EMBL" id="JAHRHJ020000003">
    <property type="protein sequence ID" value="KAH9323717.1"/>
    <property type="molecule type" value="Genomic_DNA"/>
</dbReference>
<keyword evidence="3" id="KW-1185">Reference proteome</keyword>
<comment type="caution">
    <text evidence="2">The sequence shown here is derived from an EMBL/GenBank/DDBJ whole genome shotgun (WGS) entry which is preliminary data.</text>
</comment>
<dbReference type="SUPFAM" id="SSF55874">
    <property type="entry name" value="ATPase domain of HSP90 chaperone/DNA topoisomerase II/histidine kinase"/>
    <property type="match status" value="1"/>
</dbReference>
<dbReference type="GO" id="GO:0030544">
    <property type="term" value="F:Hsp70 protein binding"/>
    <property type="evidence" value="ECO:0007669"/>
    <property type="project" value="TreeGrafter"/>
</dbReference>
<dbReference type="PANTHER" id="PTHR15600">
    <property type="entry name" value="SACSIN"/>
    <property type="match status" value="1"/>
</dbReference>
<gene>
    <name evidence="2" type="ORF">KI387_018356</name>
</gene>
<feature type="domain" description="Sacsin/Nov" evidence="1">
    <location>
        <begin position="1277"/>
        <end position="1511"/>
    </location>
</feature>
<dbReference type="NCBIfam" id="NF047352">
    <property type="entry name" value="P_loop_sacsin"/>
    <property type="match status" value="1"/>
</dbReference>
<accession>A0AA38GJY0</accession>
<proteinExistence type="predicted"/>
<dbReference type="InterPro" id="IPR052972">
    <property type="entry name" value="Sacsin_chaperone_reg"/>
</dbReference>
<dbReference type="InterPro" id="IPR058210">
    <property type="entry name" value="SACS/Nov_dom"/>
</dbReference>
<dbReference type="Proteomes" id="UP000824469">
    <property type="component" value="Unassembled WGS sequence"/>
</dbReference>
<dbReference type="OMA" id="MFHFTEL"/>
<evidence type="ECO:0000313" key="3">
    <source>
        <dbReference type="Proteomes" id="UP000824469"/>
    </source>
</evidence>
<reference evidence="2 3" key="1">
    <citation type="journal article" date="2021" name="Nat. Plants">
        <title>The Taxus genome provides insights into paclitaxel biosynthesis.</title>
        <authorList>
            <person name="Xiong X."/>
            <person name="Gou J."/>
            <person name="Liao Q."/>
            <person name="Li Y."/>
            <person name="Zhou Q."/>
            <person name="Bi G."/>
            <person name="Li C."/>
            <person name="Du R."/>
            <person name="Wang X."/>
            <person name="Sun T."/>
            <person name="Guo L."/>
            <person name="Liang H."/>
            <person name="Lu P."/>
            <person name="Wu Y."/>
            <person name="Zhang Z."/>
            <person name="Ro D.K."/>
            <person name="Shang Y."/>
            <person name="Huang S."/>
            <person name="Yan J."/>
        </authorList>
    </citation>
    <scope>NUCLEOTIDE SEQUENCE [LARGE SCALE GENOMIC DNA]</scope>
    <source>
        <strain evidence="2">Ta-2019</strain>
    </source>
</reference>
<feature type="domain" description="Sacsin/Nov" evidence="1">
    <location>
        <begin position="1"/>
        <end position="141"/>
    </location>
</feature>
<evidence type="ECO:0000313" key="2">
    <source>
        <dbReference type="EMBL" id="KAH9323717.1"/>
    </source>
</evidence>